<dbReference type="EMBL" id="LGKG01000150">
    <property type="protein sequence ID" value="KPC61265.1"/>
    <property type="molecule type" value="Genomic_DNA"/>
</dbReference>
<reference evidence="3" key="1">
    <citation type="submission" date="2015-07" db="EMBL/GenBank/DDBJ databases">
        <authorList>
            <person name="Ju K.-S."/>
            <person name="Doroghazi J.R."/>
            <person name="Metcalf W.W."/>
        </authorList>
    </citation>
    <scope>NUCLEOTIDE SEQUENCE [LARGE SCALE GENOMIC DNA]</scope>
    <source>
        <strain evidence="3">NRRL ISP-5002</strain>
    </source>
</reference>
<dbReference type="RefSeq" id="WP_053925882.1">
    <property type="nucleotide sequence ID" value="NZ_LGKG01000150.1"/>
</dbReference>
<dbReference type="Proteomes" id="UP000037982">
    <property type="component" value="Unassembled WGS sequence"/>
</dbReference>
<evidence type="ECO:0000313" key="3">
    <source>
        <dbReference type="Proteomes" id="UP000037982"/>
    </source>
</evidence>
<keyword evidence="1" id="KW-1133">Transmembrane helix</keyword>
<evidence type="ECO:0000256" key="1">
    <source>
        <dbReference type="SAM" id="Phobius"/>
    </source>
</evidence>
<dbReference type="PATRIC" id="fig|66876.3.peg.5540"/>
<gene>
    <name evidence="2" type="ORF">ADL29_25250</name>
</gene>
<keyword evidence="3" id="KW-1185">Reference proteome</keyword>
<dbReference type="AlphaFoldDB" id="A0A0N1JWN0"/>
<evidence type="ECO:0000313" key="2">
    <source>
        <dbReference type="EMBL" id="KPC61265.1"/>
    </source>
</evidence>
<feature type="transmembrane region" description="Helical" evidence="1">
    <location>
        <begin position="90"/>
        <end position="111"/>
    </location>
</feature>
<accession>A0A0N1JWN0</accession>
<keyword evidence="1" id="KW-0812">Transmembrane</keyword>
<organism evidence="2 3">
    <name type="scientific">Streptomyces chattanoogensis</name>
    <dbReference type="NCBI Taxonomy" id="66876"/>
    <lineage>
        <taxon>Bacteria</taxon>
        <taxon>Bacillati</taxon>
        <taxon>Actinomycetota</taxon>
        <taxon>Actinomycetes</taxon>
        <taxon>Kitasatosporales</taxon>
        <taxon>Streptomycetaceae</taxon>
        <taxon>Streptomyces</taxon>
    </lineage>
</organism>
<keyword evidence="1" id="KW-0472">Membrane</keyword>
<sequence length="113" mass="12293">MRRYLYRCPVCRTTSPVCRNRAELTSESDRHRGILHGGHYPDGEKAGGVDRRGRWYADLGLVAAAHACLADAYADIPDPGGMGRRLWAEALSWLTLTATALGALWATAAALQP</sequence>
<proteinExistence type="predicted"/>
<protein>
    <submittedName>
        <fullName evidence="2">Uncharacterized protein</fullName>
    </submittedName>
</protein>
<name>A0A0N1JWN0_9ACTN</name>
<comment type="caution">
    <text evidence="2">The sequence shown here is derived from an EMBL/GenBank/DDBJ whole genome shotgun (WGS) entry which is preliminary data.</text>
</comment>